<keyword evidence="2 7" id="KW-0813">Transport</keyword>
<feature type="domain" description="ABC transmembrane type-1" evidence="8">
    <location>
        <begin position="89"/>
        <end position="278"/>
    </location>
</feature>
<comment type="similarity">
    <text evidence="7">Belongs to the binding-protein-dependent transport system permease family.</text>
</comment>
<dbReference type="EMBL" id="JAJLJH010000003">
    <property type="protein sequence ID" value="MCK9686966.1"/>
    <property type="molecule type" value="Genomic_DNA"/>
</dbReference>
<name>A0A9X1YJB1_9BURK</name>
<dbReference type="CDD" id="cd06261">
    <property type="entry name" value="TM_PBP2"/>
    <property type="match status" value="1"/>
</dbReference>
<dbReference type="InterPro" id="IPR035906">
    <property type="entry name" value="MetI-like_sf"/>
</dbReference>
<dbReference type="InterPro" id="IPR050366">
    <property type="entry name" value="BP-dependent_transpt_permease"/>
</dbReference>
<organism evidence="9 10">
    <name type="scientific">Scleromatobacter humisilvae</name>
    <dbReference type="NCBI Taxonomy" id="2897159"/>
    <lineage>
        <taxon>Bacteria</taxon>
        <taxon>Pseudomonadati</taxon>
        <taxon>Pseudomonadota</taxon>
        <taxon>Betaproteobacteria</taxon>
        <taxon>Burkholderiales</taxon>
        <taxon>Sphaerotilaceae</taxon>
        <taxon>Scleromatobacter</taxon>
    </lineage>
</organism>
<protein>
    <submittedName>
        <fullName evidence="9">ABC transporter permease</fullName>
    </submittedName>
</protein>
<gene>
    <name evidence="9" type="ORF">LPC04_14735</name>
</gene>
<proteinExistence type="inferred from homology"/>
<dbReference type="Pfam" id="PF00528">
    <property type="entry name" value="BPD_transp_1"/>
    <property type="match status" value="1"/>
</dbReference>
<dbReference type="Proteomes" id="UP001139353">
    <property type="component" value="Unassembled WGS sequence"/>
</dbReference>
<dbReference type="InterPro" id="IPR000515">
    <property type="entry name" value="MetI-like"/>
</dbReference>
<keyword evidence="5 7" id="KW-1133">Transmembrane helix</keyword>
<accession>A0A9X1YJB1</accession>
<dbReference type="Gene3D" id="1.10.3720.10">
    <property type="entry name" value="MetI-like"/>
    <property type="match status" value="1"/>
</dbReference>
<keyword evidence="6 7" id="KW-0472">Membrane</keyword>
<sequence>MSDRSPTPARPRSAAREALAALWARPQARACLVVVALYLLVAAAGYAHLLPDAGASIGDAQQPPGWPLSMLLGTDILGRSVLWRVLAGVQTAVTVGFVATALAVPVGTALGLAAGYFGGWVDATINWVYSVVVSVPDILLITAISYAMGKGLAALCVAIAATSWVAVMRLVRAEVLRHKGSDYVLAARALGAGSRRIMFSEILPNVAHVAIVTATLVLLAAIKGEVVLTYLGLGIQDGASWGLLIAAASQDLINGIWAPLAGTVAAMFLLIYALSTIGDALRDVLDPRVA</sequence>
<evidence type="ECO:0000313" key="10">
    <source>
        <dbReference type="Proteomes" id="UP001139353"/>
    </source>
</evidence>
<evidence type="ECO:0000259" key="8">
    <source>
        <dbReference type="PROSITE" id="PS50928"/>
    </source>
</evidence>
<keyword evidence="4 7" id="KW-0812">Transmembrane</keyword>
<evidence type="ECO:0000256" key="1">
    <source>
        <dbReference type="ARBA" id="ARBA00004651"/>
    </source>
</evidence>
<keyword evidence="3" id="KW-1003">Cell membrane</keyword>
<feature type="transmembrane region" description="Helical" evidence="7">
    <location>
        <begin position="92"/>
        <end position="115"/>
    </location>
</feature>
<evidence type="ECO:0000256" key="2">
    <source>
        <dbReference type="ARBA" id="ARBA00022448"/>
    </source>
</evidence>
<evidence type="ECO:0000256" key="4">
    <source>
        <dbReference type="ARBA" id="ARBA00022692"/>
    </source>
</evidence>
<dbReference type="RefSeq" id="WP_275683002.1">
    <property type="nucleotide sequence ID" value="NZ_JAJLJH010000003.1"/>
</dbReference>
<dbReference type="GO" id="GO:0005886">
    <property type="term" value="C:plasma membrane"/>
    <property type="evidence" value="ECO:0007669"/>
    <property type="project" value="UniProtKB-SubCell"/>
</dbReference>
<keyword evidence="10" id="KW-1185">Reference proteome</keyword>
<dbReference type="PANTHER" id="PTHR43386:SF1">
    <property type="entry name" value="D,D-DIPEPTIDE TRANSPORT SYSTEM PERMEASE PROTEIN DDPC-RELATED"/>
    <property type="match status" value="1"/>
</dbReference>
<dbReference type="AlphaFoldDB" id="A0A9X1YJB1"/>
<dbReference type="PANTHER" id="PTHR43386">
    <property type="entry name" value="OLIGOPEPTIDE TRANSPORT SYSTEM PERMEASE PROTEIN APPC"/>
    <property type="match status" value="1"/>
</dbReference>
<feature type="transmembrane region" description="Helical" evidence="7">
    <location>
        <begin position="30"/>
        <end position="49"/>
    </location>
</feature>
<feature type="transmembrane region" description="Helical" evidence="7">
    <location>
        <begin position="228"/>
        <end position="248"/>
    </location>
</feature>
<feature type="transmembrane region" description="Helical" evidence="7">
    <location>
        <begin position="127"/>
        <end position="146"/>
    </location>
</feature>
<comment type="subcellular location">
    <subcellularLocation>
        <location evidence="1 7">Cell membrane</location>
        <topology evidence="1 7">Multi-pass membrane protein</topology>
    </subcellularLocation>
</comment>
<evidence type="ECO:0000313" key="9">
    <source>
        <dbReference type="EMBL" id="MCK9686966.1"/>
    </source>
</evidence>
<comment type="caution">
    <text evidence="9">The sequence shown here is derived from an EMBL/GenBank/DDBJ whole genome shotgun (WGS) entry which is preliminary data.</text>
</comment>
<dbReference type="PROSITE" id="PS50928">
    <property type="entry name" value="ABC_TM1"/>
    <property type="match status" value="1"/>
</dbReference>
<evidence type="ECO:0000256" key="6">
    <source>
        <dbReference type="ARBA" id="ARBA00023136"/>
    </source>
</evidence>
<evidence type="ECO:0000256" key="5">
    <source>
        <dbReference type="ARBA" id="ARBA00022989"/>
    </source>
</evidence>
<evidence type="ECO:0000256" key="7">
    <source>
        <dbReference type="RuleBase" id="RU363032"/>
    </source>
</evidence>
<feature type="transmembrane region" description="Helical" evidence="7">
    <location>
        <begin position="255"/>
        <end position="275"/>
    </location>
</feature>
<evidence type="ECO:0000256" key="3">
    <source>
        <dbReference type="ARBA" id="ARBA00022475"/>
    </source>
</evidence>
<feature type="transmembrane region" description="Helical" evidence="7">
    <location>
        <begin position="202"/>
        <end position="222"/>
    </location>
</feature>
<feature type="transmembrane region" description="Helical" evidence="7">
    <location>
        <begin position="152"/>
        <end position="171"/>
    </location>
</feature>
<reference evidence="9" key="1">
    <citation type="submission" date="2021-11" db="EMBL/GenBank/DDBJ databases">
        <title>BS-T2-15 a new species belonging to the Comamonadaceae family isolated from the soil of a French oak forest.</title>
        <authorList>
            <person name="Mieszkin S."/>
            <person name="Alain K."/>
        </authorList>
    </citation>
    <scope>NUCLEOTIDE SEQUENCE</scope>
    <source>
        <strain evidence="9">BS-T2-15</strain>
    </source>
</reference>
<dbReference type="SUPFAM" id="SSF161098">
    <property type="entry name" value="MetI-like"/>
    <property type="match status" value="1"/>
</dbReference>
<dbReference type="GO" id="GO:0055085">
    <property type="term" value="P:transmembrane transport"/>
    <property type="evidence" value="ECO:0007669"/>
    <property type="project" value="InterPro"/>
</dbReference>